<evidence type="ECO:0000313" key="3">
    <source>
        <dbReference type="Proteomes" id="UP000243579"/>
    </source>
</evidence>
<organism evidence="2 3">
    <name type="scientific">Achlya hypogyna</name>
    <name type="common">Oomycete</name>
    <name type="synonym">Protoachlya hypogyna</name>
    <dbReference type="NCBI Taxonomy" id="1202772"/>
    <lineage>
        <taxon>Eukaryota</taxon>
        <taxon>Sar</taxon>
        <taxon>Stramenopiles</taxon>
        <taxon>Oomycota</taxon>
        <taxon>Saprolegniomycetes</taxon>
        <taxon>Saprolegniales</taxon>
        <taxon>Achlyaceae</taxon>
        <taxon>Achlya</taxon>
    </lineage>
</organism>
<dbReference type="Proteomes" id="UP000243579">
    <property type="component" value="Unassembled WGS sequence"/>
</dbReference>
<reference evidence="2 3" key="1">
    <citation type="journal article" date="2014" name="Genome Biol. Evol.">
        <title>The secreted proteins of Achlya hypogyna and Thraustotheca clavata identify the ancestral oomycete secretome and reveal gene acquisitions by horizontal gene transfer.</title>
        <authorList>
            <person name="Misner I."/>
            <person name="Blouin N."/>
            <person name="Leonard G."/>
            <person name="Richards T.A."/>
            <person name="Lane C.E."/>
        </authorList>
    </citation>
    <scope>NUCLEOTIDE SEQUENCE [LARGE SCALE GENOMIC DNA]</scope>
    <source>
        <strain evidence="2 3">ATCC 48635</strain>
    </source>
</reference>
<evidence type="ECO:0000256" key="1">
    <source>
        <dbReference type="SAM" id="MobiDB-lite"/>
    </source>
</evidence>
<gene>
    <name evidence="2" type="ORF">ACHHYP_02507</name>
</gene>
<name>A0A1V9Z678_ACHHY</name>
<dbReference type="EMBL" id="JNBR01000406">
    <property type="protein sequence ID" value="OQR93489.1"/>
    <property type="molecule type" value="Genomic_DNA"/>
</dbReference>
<sequence>MSEAEEICGGLACAAFCGICCVAAAEEDKREREASLAEKQTPVGPITPVAVAVVPCATVNKAREGPAKSKPRQKLTYPWMTLGS</sequence>
<evidence type="ECO:0000313" key="2">
    <source>
        <dbReference type="EMBL" id="OQR93489.1"/>
    </source>
</evidence>
<feature type="region of interest" description="Disordered" evidence="1">
    <location>
        <begin position="63"/>
        <end position="84"/>
    </location>
</feature>
<protein>
    <submittedName>
        <fullName evidence="2">Uncharacterized protein</fullName>
    </submittedName>
</protein>
<comment type="caution">
    <text evidence="2">The sequence shown here is derived from an EMBL/GenBank/DDBJ whole genome shotgun (WGS) entry which is preliminary data.</text>
</comment>
<accession>A0A1V9Z678</accession>
<dbReference type="AlphaFoldDB" id="A0A1V9Z678"/>
<proteinExistence type="predicted"/>
<keyword evidence="3" id="KW-1185">Reference proteome</keyword>